<evidence type="ECO:0000259" key="1">
    <source>
        <dbReference type="Pfam" id="PF01636"/>
    </source>
</evidence>
<dbReference type="RefSeq" id="WP_158946339.1">
    <property type="nucleotide sequence ID" value="NZ_CP046400.1"/>
</dbReference>
<dbReference type="KEGG" id="psel:GM415_02920"/>
<dbReference type="GO" id="GO:0016740">
    <property type="term" value="F:transferase activity"/>
    <property type="evidence" value="ECO:0007669"/>
    <property type="project" value="UniProtKB-KW"/>
</dbReference>
<dbReference type="InterPro" id="IPR011009">
    <property type="entry name" value="Kinase-like_dom_sf"/>
</dbReference>
<keyword evidence="2" id="KW-0808">Transferase</keyword>
<keyword evidence="3" id="KW-1185">Reference proteome</keyword>
<proteinExistence type="predicted"/>
<reference evidence="2 3" key="1">
    <citation type="submission" date="2019-11" db="EMBL/GenBank/DDBJ databases">
        <authorList>
            <person name="Zheng R.K."/>
            <person name="Sun C.M."/>
        </authorList>
    </citation>
    <scope>NUCLEOTIDE SEQUENCE [LARGE SCALE GENOMIC DNA]</scope>
    <source>
        <strain evidence="2 3">SRB007</strain>
    </source>
</reference>
<dbReference type="Proteomes" id="UP000428328">
    <property type="component" value="Chromosome"/>
</dbReference>
<feature type="domain" description="Aminoglycoside phosphotransferase" evidence="1">
    <location>
        <begin position="27"/>
        <end position="245"/>
    </location>
</feature>
<evidence type="ECO:0000313" key="3">
    <source>
        <dbReference type="Proteomes" id="UP000428328"/>
    </source>
</evidence>
<dbReference type="AlphaFoldDB" id="A0A6I6JD85"/>
<name>A0A6I6JD85_9BACT</name>
<dbReference type="Pfam" id="PF01636">
    <property type="entry name" value="APH"/>
    <property type="match status" value="1"/>
</dbReference>
<accession>A0A6I6JD85</accession>
<gene>
    <name evidence="2" type="ORF">GM415_02920</name>
</gene>
<dbReference type="EMBL" id="CP046400">
    <property type="protein sequence ID" value="QGY39119.1"/>
    <property type="molecule type" value="Genomic_DNA"/>
</dbReference>
<dbReference type="InterPro" id="IPR002575">
    <property type="entry name" value="Aminoglycoside_PTrfase"/>
</dbReference>
<dbReference type="SUPFAM" id="SSF56112">
    <property type="entry name" value="Protein kinase-like (PK-like)"/>
    <property type="match status" value="1"/>
</dbReference>
<sequence length="311" mass="34663">MIERLTLWGLAPASPRTDIPLPGSPERSASRLAVEDEAGTVWVLERLRPEQADRRERIGCALLRLAEAGLPVAPYRPGPQGRFVLEAEGACWQLSPFVEGDPLPRPSFIEDPARGTALGRFLADLASAGETVREPCPTFTLEEYVNELLAKTAARRPDVHRVLLPVLPVLAPLFEAWHGLPHTLCQGDFHPLNVIWRGTEIGAVIDWEFMGVRPALYDAANCLGCVGIEDPRALVRGLAPALLAELRDREALPPEGYRLLPELVLGLRFAWLSEWLRRSDEEMIEMELSFMRLLANSLDTLTPAWNRLLEH</sequence>
<dbReference type="Gene3D" id="3.90.1200.10">
    <property type="match status" value="1"/>
</dbReference>
<protein>
    <submittedName>
        <fullName evidence="2">Phosphotransferase</fullName>
    </submittedName>
</protein>
<evidence type="ECO:0000313" key="2">
    <source>
        <dbReference type="EMBL" id="QGY39119.1"/>
    </source>
</evidence>
<organism evidence="2 3">
    <name type="scientific">Pseudodesulfovibrio cashew</name>
    <dbReference type="NCBI Taxonomy" id="2678688"/>
    <lineage>
        <taxon>Bacteria</taxon>
        <taxon>Pseudomonadati</taxon>
        <taxon>Thermodesulfobacteriota</taxon>
        <taxon>Desulfovibrionia</taxon>
        <taxon>Desulfovibrionales</taxon>
        <taxon>Desulfovibrionaceae</taxon>
    </lineage>
</organism>